<dbReference type="EMBL" id="JACOME010000002">
    <property type="protein sequence ID" value="MBC3846809.1"/>
    <property type="molecule type" value="Genomic_DNA"/>
</dbReference>
<organism evidence="2 3">
    <name type="scientific">Winogradskyella echinorum</name>
    <dbReference type="NCBI Taxonomy" id="538189"/>
    <lineage>
        <taxon>Bacteria</taxon>
        <taxon>Pseudomonadati</taxon>
        <taxon>Bacteroidota</taxon>
        <taxon>Flavobacteriia</taxon>
        <taxon>Flavobacteriales</taxon>
        <taxon>Flavobacteriaceae</taxon>
        <taxon>Winogradskyella</taxon>
    </lineage>
</organism>
<evidence type="ECO:0000313" key="3">
    <source>
        <dbReference type="Proteomes" id="UP000607435"/>
    </source>
</evidence>
<sequence>MKKLFLDDVRTIEMVYDKSMESEFDIVRTYSAFVDYIKTNGLPNYISFDNDLGLGEDGKVAPDGLAAAKWLVYESGLDLRHLEFKVHSANPVAAEQIRGLLNNYIKHLKKLNESS</sequence>
<dbReference type="Pfam" id="PF20274">
    <property type="entry name" value="cREC_REC"/>
    <property type="match status" value="1"/>
</dbReference>
<evidence type="ECO:0000259" key="1">
    <source>
        <dbReference type="Pfam" id="PF20274"/>
    </source>
</evidence>
<gene>
    <name evidence="2" type="ORF">H6H04_10500</name>
</gene>
<dbReference type="InterPro" id="IPR046909">
    <property type="entry name" value="cREC_REC"/>
</dbReference>
<name>A0ABR6Y2D1_9FLAO</name>
<proteinExistence type="predicted"/>
<comment type="caution">
    <text evidence="2">The sequence shown here is derived from an EMBL/GenBank/DDBJ whole genome shotgun (WGS) entry which is preliminary data.</text>
</comment>
<reference evidence="2 3" key="1">
    <citation type="submission" date="2020-08" db="EMBL/GenBank/DDBJ databases">
        <title>Winogradskyella ouciana sp. nov., isolated from the hadal seawater of the Mariana Trench.</title>
        <authorList>
            <person name="He X."/>
        </authorList>
    </citation>
    <scope>NUCLEOTIDE SEQUENCE [LARGE SCALE GENOMIC DNA]</scope>
    <source>
        <strain evidence="2 3">KCTC 22026</strain>
    </source>
</reference>
<accession>A0ABR6Y2D1</accession>
<evidence type="ECO:0000313" key="2">
    <source>
        <dbReference type="EMBL" id="MBC3846809.1"/>
    </source>
</evidence>
<protein>
    <recommendedName>
        <fullName evidence="1">Cyclic-phosphate processing Receiver domain-containing protein</fullName>
    </recommendedName>
</protein>
<dbReference type="Proteomes" id="UP000607435">
    <property type="component" value="Unassembled WGS sequence"/>
</dbReference>
<feature type="domain" description="Cyclic-phosphate processing Receiver" evidence="1">
    <location>
        <begin position="3"/>
        <end position="103"/>
    </location>
</feature>
<keyword evidence="3" id="KW-1185">Reference proteome</keyword>